<organism evidence="9 10">
    <name type="scientific">Vandammella animalimorsus</name>
    <dbReference type="NCBI Taxonomy" id="2029117"/>
    <lineage>
        <taxon>Bacteria</taxon>
        <taxon>Pseudomonadati</taxon>
        <taxon>Pseudomonadota</taxon>
        <taxon>Betaproteobacteria</taxon>
        <taxon>Burkholderiales</taxon>
        <taxon>Comamonadaceae</taxon>
        <taxon>Vandammella</taxon>
    </lineage>
</organism>
<evidence type="ECO:0000256" key="2">
    <source>
        <dbReference type="ARBA" id="ARBA00009695"/>
    </source>
</evidence>
<feature type="compositionally biased region" description="Low complexity" evidence="6">
    <location>
        <begin position="46"/>
        <end position="69"/>
    </location>
</feature>
<reference evidence="9 10" key="1">
    <citation type="submission" date="2017-08" db="EMBL/GenBank/DDBJ databases">
        <title>WGS of Clinical strains of the CDC Group NO-1 linked to zoonotic infections in humans.</title>
        <authorList>
            <person name="Bernier A.-M."/>
            <person name="Bernard K."/>
        </authorList>
    </citation>
    <scope>NUCLEOTIDE SEQUENCE [LARGE SCALE GENOMIC DNA]</scope>
    <source>
        <strain evidence="9 10">NML00-0135</strain>
    </source>
</reference>
<dbReference type="InterPro" id="IPR036388">
    <property type="entry name" value="WH-like_DNA-bd_sf"/>
</dbReference>
<dbReference type="InterPro" id="IPR053924">
    <property type="entry name" value="RecX_HTH_2nd"/>
</dbReference>
<dbReference type="GO" id="GO:0006282">
    <property type="term" value="P:regulation of DNA repair"/>
    <property type="evidence" value="ECO:0007669"/>
    <property type="project" value="UniProtKB-UniRule"/>
</dbReference>
<dbReference type="InterPro" id="IPR053925">
    <property type="entry name" value="RecX_HTH_3rd"/>
</dbReference>
<sequence>MPKPTTRRATQGPAAQPRPVADWLHQAEPDARAPQSPEAAAPQRTARNASAANAEARPAMAQAAPAEASPTDGRAKRRTAPSLGARALRALARREYGTQELRRKLAPHAEHAAELDALLQSLQAKGLLSDARAAASMARQKASRYGSARIQRDLLAKGLERELVQSTLADLQQDEWQRAQAIWQARFGAQDMSALDAPQRQKLRAKQARFMLARGFPMDMVRKLLDRHDSGQFQ</sequence>
<name>A0A2A2AIY8_9BURK</name>
<dbReference type="Proteomes" id="UP000218054">
    <property type="component" value="Unassembled WGS sequence"/>
</dbReference>
<comment type="subcellular location">
    <subcellularLocation>
        <location evidence="1 5">Cytoplasm</location>
    </subcellularLocation>
</comment>
<gene>
    <name evidence="5" type="primary">recX</name>
    <name evidence="9" type="ORF">CK625_05645</name>
</gene>
<comment type="function">
    <text evidence="5">Modulates RecA activity.</text>
</comment>
<feature type="region of interest" description="Disordered" evidence="6">
    <location>
        <begin position="1"/>
        <end position="85"/>
    </location>
</feature>
<comment type="caution">
    <text evidence="9">The sequence shown here is derived from an EMBL/GenBank/DDBJ whole genome shotgun (WGS) entry which is preliminary data.</text>
</comment>
<feature type="domain" description="RecX third three-helical" evidence="8">
    <location>
        <begin position="174"/>
        <end position="225"/>
    </location>
</feature>
<evidence type="ECO:0000256" key="4">
    <source>
        <dbReference type="ARBA" id="ARBA00022490"/>
    </source>
</evidence>
<dbReference type="Gene3D" id="1.10.10.10">
    <property type="entry name" value="Winged helix-like DNA-binding domain superfamily/Winged helix DNA-binding domain"/>
    <property type="match status" value="3"/>
</dbReference>
<evidence type="ECO:0000259" key="7">
    <source>
        <dbReference type="Pfam" id="PF02631"/>
    </source>
</evidence>
<dbReference type="NCBIfam" id="NF001055">
    <property type="entry name" value="PRK00117.2-5"/>
    <property type="match status" value="1"/>
</dbReference>
<keyword evidence="10" id="KW-1185">Reference proteome</keyword>
<feature type="domain" description="RecX second three-helical" evidence="7">
    <location>
        <begin position="129"/>
        <end position="168"/>
    </location>
</feature>
<proteinExistence type="inferred from homology"/>
<comment type="similarity">
    <text evidence="2 5">Belongs to the RecX family.</text>
</comment>
<evidence type="ECO:0000313" key="10">
    <source>
        <dbReference type="Proteomes" id="UP000218054"/>
    </source>
</evidence>
<accession>A0A2A2AIY8</accession>
<dbReference type="AlphaFoldDB" id="A0A2A2AIY8"/>
<protein>
    <recommendedName>
        <fullName evidence="3 5">Regulatory protein RecX</fullName>
    </recommendedName>
</protein>
<dbReference type="Pfam" id="PF02631">
    <property type="entry name" value="RecX_HTH2"/>
    <property type="match status" value="1"/>
</dbReference>
<dbReference type="Pfam" id="PF21981">
    <property type="entry name" value="RecX_HTH3"/>
    <property type="match status" value="1"/>
</dbReference>
<dbReference type="PANTHER" id="PTHR33602:SF1">
    <property type="entry name" value="REGULATORY PROTEIN RECX FAMILY PROTEIN"/>
    <property type="match status" value="1"/>
</dbReference>
<evidence type="ECO:0000256" key="1">
    <source>
        <dbReference type="ARBA" id="ARBA00004496"/>
    </source>
</evidence>
<evidence type="ECO:0000256" key="5">
    <source>
        <dbReference type="HAMAP-Rule" id="MF_01114"/>
    </source>
</evidence>
<evidence type="ECO:0000313" key="9">
    <source>
        <dbReference type="EMBL" id="PAT37747.1"/>
    </source>
</evidence>
<dbReference type="RefSeq" id="WP_095539316.1">
    <property type="nucleotide sequence ID" value="NZ_NSJB01000002.1"/>
</dbReference>
<dbReference type="GO" id="GO:0005737">
    <property type="term" value="C:cytoplasm"/>
    <property type="evidence" value="ECO:0007669"/>
    <property type="project" value="UniProtKB-SubCell"/>
</dbReference>
<keyword evidence="4 5" id="KW-0963">Cytoplasm</keyword>
<evidence type="ECO:0000259" key="8">
    <source>
        <dbReference type="Pfam" id="PF21981"/>
    </source>
</evidence>
<dbReference type="InterPro" id="IPR003783">
    <property type="entry name" value="Regulatory_RecX"/>
</dbReference>
<dbReference type="HAMAP" id="MF_01114">
    <property type="entry name" value="RecX"/>
    <property type="match status" value="1"/>
</dbReference>
<evidence type="ECO:0000256" key="3">
    <source>
        <dbReference type="ARBA" id="ARBA00018111"/>
    </source>
</evidence>
<dbReference type="EMBL" id="NSJB01000002">
    <property type="protein sequence ID" value="PAT37747.1"/>
    <property type="molecule type" value="Genomic_DNA"/>
</dbReference>
<dbReference type="PANTHER" id="PTHR33602">
    <property type="entry name" value="REGULATORY PROTEIN RECX FAMILY PROTEIN"/>
    <property type="match status" value="1"/>
</dbReference>
<evidence type="ECO:0000256" key="6">
    <source>
        <dbReference type="SAM" id="MobiDB-lite"/>
    </source>
</evidence>